<dbReference type="Pfam" id="PF03828">
    <property type="entry name" value="PAP_assoc"/>
    <property type="match status" value="1"/>
</dbReference>
<gene>
    <name evidence="11" type="primary">cid16</name>
    <name evidence="10" type="ORF">SJAG_02383</name>
</gene>
<dbReference type="InterPro" id="IPR002058">
    <property type="entry name" value="PAP_assoc"/>
</dbReference>
<dbReference type="EC" id="2.7.7.19" evidence="4"/>
<dbReference type="STRING" id="402676.B6K2B5"/>
<reference evidence="10 12" key="1">
    <citation type="journal article" date="2011" name="Science">
        <title>Comparative functional genomics of the fission yeasts.</title>
        <authorList>
            <person name="Rhind N."/>
            <person name="Chen Z."/>
            <person name="Yassour M."/>
            <person name="Thompson D.A."/>
            <person name="Haas B.J."/>
            <person name="Habib N."/>
            <person name="Wapinski I."/>
            <person name="Roy S."/>
            <person name="Lin M.F."/>
            <person name="Heiman D.I."/>
            <person name="Young S.K."/>
            <person name="Furuya K."/>
            <person name="Guo Y."/>
            <person name="Pidoux A."/>
            <person name="Chen H.M."/>
            <person name="Robbertse B."/>
            <person name="Goldberg J.M."/>
            <person name="Aoki K."/>
            <person name="Bayne E.H."/>
            <person name="Berlin A.M."/>
            <person name="Desjardins C.A."/>
            <person name="Dobbs E."/>
            <person name="Dukaj L."/>
            <person name="Fan L."/>
            <person name="FitzGerald M.G."/>
            <person name="French C."/>
            <person name="Gujja S."/>
            <person name="Hansen K."/>
            <person name="Keifenheim D."/>
            <person name="Levin J.Z."/>
            <person name="Mosher R.A."/>
            <person name="Mueller C.A."/>
            <person name="Pfiffner J."/>
            <person name="Priest M."/>
            <person name="Russ C."/>
            <person name="Smialowska A."/>
            <person name="Swoboda P."/>
            <person name="Sykes S.M."/>
            <person name="Vaughn M."/>
            <person name="Vengrova S."/>
            <person name="Yoder R."/>
            <person name="Zeng Q."/>
            <person name="Allshire R."/>
            <person name="Baulcombe D."/>
            <person name="Birren B.W."/>
            <person name="Brown W."/>
            <person name="Ekwall K."/>
            <person name="Kellis M."/>
            <person name="Leatherwood J."/>
            <person name="Levin H."/>
            <person name="Margalit H."/>
            <person name="Martienssen R."/>
            <person name="Nieduszynski C.A."/>
            <person name="Spatafora J.W."/>
            <person name="Friedman N."/>
            <person name="Dalgaard J.Z."/>
            <person name="Baumann P."/>
            <person name="Niki H."/>
            <person name="Regev A."/>
            <person name="Nusbaum C."/>
        </authorList>
    </citation>
    <scope>NUCLEOTIDE SEQUENCE [LARGE SCALE GENOMIC DNA]</scope>
    <source>
        <strain evidence="12">yFS275 / FY16936</strain>
    </source>
</reference>
<dbReference type="InterPro" id="IPR043519">
    <property type="entry name" value="NT_sf"/>
</dbReference>
<feature type="domain" description="Poly(A) RNA polymerase mitochondrial-like central palm" evidence="9">
    <location>
        <begin position="365"/>
        <end position="492"/>
    </location>
</feature>
<evidence type="ECO:0000256" key="1">
    <source>
        <dbReference type="ARBA" id="ARBA00001936"/>
    </source>
</evidence>
<dbReference type="GO" id="GO:1990817">
    <property type="term" value="F:poly(A) RNA polymerase activity"/>
    <property type="evidence" value="ECO:0007669"/>
    <property type="project" value="UniProtKB-EC"/>
</dbReference>
<dbReference type="SUPFAM" id="SSF81301">
    <property type="entry name" value="Nucleotidyltransferase"/>
    <property type="match status" value="1"/>
</dbReference>
<dbReference type="eggNOG" id="KOG2277">
    <property type="taxonomic scope" value="Eukaryota"/>
</dbReference>
<evidence type="ECO:0000256" key="2">
    <source>
        <dbReference type="ARBA" id="ARBA00001946"/>
    </source>
</evidence>
<dbReference type="GeneID" id="7050028"/>
<dbReference type="GO" id="GO:0031123">
    <property type="term" value="P:RNA 3'-end processing"/>
    <property type="evidence" value="ECO:0000318"/>
    <property type="project" value="GO_Central"/>
</dbReference>
<proteinExistence type="inferred from homology"/>
<dbReference type="SUPFAM" id="SSF81631">
    <property type="entry name" value="PAP/OAS1 substrate-binding domain"/>
    <property type="match status" value="1"/>
</dbReference>
<dbReference type="Proteomes" id="UP000001744">
    <property type="component" value="Unassembled WGS sequence"/>
</dbReference>
<keyword evidence="12" id="KW-1185">Reference proteome</keyword>
<evidence type="ECO:0000313" key="11">
    <source>
        <dbReference type="JaponicusDB" id="SJAG_02383"/>
    </source>
</evidence>
<dbReference type="CDD" id="cd05402">
    <property type="entry name" value="NT_PAP_TUTase"/>
    <property type="match status" value="1"/>
</dbReference>
<comment type="similarity">
    <text evidence="3">Belongs to the DNA polymerase type-B-like family.</text>
</comment>
<evidence type="ECO:0000313" key="12">
    <source>
        <dbReference type="Proteomes" id="UP000001744"/>
    </source>
</evidence>
<dbReference type="InterPro" id="IPR036390">
    <property type="entry name" value="WH_DNA-bd_sf"/>
</dbReference>
<evidence type="ECO:0000256" key="6">
    <source>
        <dbReference type="ARBA" id="ARBA00022723"/>
    </source>
</evidence>
<evidence type="ECO:0000256" key="7">
    <source>
        <dbReference type="ARBA" id="ARBA00022842"/>
    </source>
</evidence>
<evidence type="ECO:0000256" key="5">
    <source>
        <dbReference type="ARBA" id="ARBA00022679"/>
    </source>
</evidence>
<dbReference type="InterPro" id="IPR054708">
    <property type="entry name" value="MTPAP-like_central"/>
</dbReference>
<dbReference type="PANTHER" id="PTHR12271">
    <property type="entry name" value="POLY A POLYMERASE CID PAP -RELATED"/>
    <property type="match status" value="1"/>
</dbReference>
<feature type="domain" description="PAP-associated" evidence="8">
    <location>
        <begin position="590"/>
        <end position="639"/>
    </location>
</feature>
<organism evidence="10 12">
    <name type="scientific">Schizosaccharomyces japonicus (strain yFS275 / FY16936)</name>
    <name type="common">Fission yeast</name>
    <dbReference type="NCBI Taxonomy" id="402676"/>
    <lineage>
        <taxon>Eukaryota</taxon>
        <taxon>Fungi</taxon>
        <taxon>Dikarya</taxon>
        <taxon>Ascomycota</taxon>
        <taxon>Taphrinomycotina</taxon>
        <taxon>Schizosaccharomycetes</taxon>
        <taxon>Schizosaccharomycetales</taxon>
        <taxon>Schizosaccharomycetaceae</taxon>
        <taxon>Schizosaccharomyces</taxon>
    </lineage>
</organism>
<dbReference type="Gene3D" id="1.10.10.10">
    <property type="entry name" value="Winged helix-like DNA-binding domain superfamily/Winged helix DNA-binding domain"/>
    <property type="match status" value="1"/>
</dbReference>
<dbReference type="InterPro" id="IPR036388">
    <property type="entry name" value="WH-like_DNA-bd_sf"/>
</dbReference>
<dbReference type="OrthoDB" id="5061070at2759"/>
<evidence type="ECO:0000256" key="3">
    <source>
        <dbReference type="ARBA" id="ARBA00008593"/>
    </source>
</evidence>
<comment type="cofactor">
    <cofactor evidence="1">
        <name>Mn(2+)</name>
        <dbReference type="ChEBI" id="CHEBI:29035"/>
    </cofactor>
</comment>
<dbReference type="Gene3D" id="1.10.1410.10">
    <property type="match status" value="1"/>
</dbReference>
<name>B6K2B5_SCHJY</name>
<dbReference type="GO" id="GO:0046872">
    <property type="term" value="F:metal ion binding"/>
    <property type="evidence" value="ECO:0007669"/>
    <property type="project" value="UniProtKB-KW"/>
</dbReference>
<dbReference type="JaponicusDB" id="SJAG_02383">
    <property type="gene designation" value="cid16"/>
</dbReference>
<accession>B6K2B5</accession>
<keyword evidence="6" id="KW-0479">Metal-binding</keyword>
<dbReference type="GO" id="GO:0010468">
    <property type="term" value="P:regulation of gene expression"/>
    <property type="evidence" value="ECO:0007669"/>
    <property type="project" value="UniProtKB-ARBA"/>
</dbReference>
<dbReference type="VEuPathDB" id="FungiDB:SJAG_02383"/>
<dbReference type="AlphaFoldDB" id="B6K2B5"/>
<protein>
    <recommendedName>
        <fullName evidence="4">polynucleotide adenylyltransferase</fullName>
        <ecNumber evidence="4">2.7.7.19</ecNumber>
    </recommendedName>
</protein>
<dbReference type="SUPFAM" id="SSF46785">
    <property type="entry name" value="Winged helix' DNA-binding domain"/>
    <property type="match status" value="1"/>
</dbReference>
<comment type="cofactor">
    <cofactor evidence="2">
        <name>Mg(2+)</name>
        <dbReference type="ChEBI" id="CHEBI:18420"/>
    </cofactor>
</comment>
<evidence type="ECO:0000259" key="9">
    <source>
        <dbReference type="Pfam" id="PF22600"/>
    </source>
</evidence>
<dbReference type="GO" id="GO:0050265">
    <property type="term" value="F:RNA uridylyltransferase activity"/>
    <property type="evidence" value="ECO:0000318"/>
    <property type="project" value="GO_Central"/>
</dbReference>
<dbReference type="HOGENOM" id="CLU_402878_0_0_1"/>
<dbReference type="GO" id="GO:0010605">
    <property type="term" value="P:negative regulation of macromolecule metabolic process"/>
    <property type="evidence" value="ECO:0007669"/>
    <property type="project" value="UniProtKB-ARBA"/>
</dbReference>
<evidence type="ECO:0000313" key="10">
    <source>
        <dbReference type="EMBL" id="EEB07296.1"/>
    </source>
</evidence>
<dbReference type="Gene3D" id="3.30.460.10">
    <property type="entry name" value="Beta Polymerase, domain 2"/>
    <property type="match status" value="1"/>
</dbReference>
<keyword evidence="7" id="KW-0460">Magnesium</keyword>
<dbReference type="RefSeq" id="XP_002173589.1">
    <property type="nucleotide sequence ID" value="XM_002173553.2"/>
</dbReference>
<dbReference type="EMBL" id="KE651166">
    <property type="protein sequence ID" value="EEB07296.1"/>
    <property type="molecule type" value="Genomic_DNA"/>
</dbReference>
<dbReference type="PANTHER" id="PTHR12271:SF135">
    <property type="entry name" value="CAFFEINE-INDUCED PROTEIN 16"/>
    <property type="match status" value="1"/>
</dbReference>
<evidence type="ECO:0000256" key="4">
    <source>
        <dbReference type="ARBA" id="ARBA00012388"/>
    </source>
</evidence>
<sequence length="683" mass="78127">MRVPLRPFVASLGKKKAPLELSESMARVLHCFGGLKKIIRFETFQTIFTVTPTGFLQLKDPVPKRLKANKVRPLLEPILEERYNTVERKSFQGMLQTTVKALNEKDKVPLTTVGEKKSEKADEKTVELKTVEARVSLDDGDFDEDDLYEEVVTFQPSIMASASPPAIDDQLKTNYEVKEEVTLEPTVSLEATLERVEVINKKETETVRVSVKERVSESLEESKATASETDYVTEMETETKIPHDAHTVITHSSLLVEQLHSCKHTPISLFALKECYVRGSVQVDSLLNRYKLSTDGELSGKTLSTVLASLEDGGLIQREAHEKQRFYIRITDKGKKHFLPKDIPLANQLSRTHPEAALWEQRENEVTQCLDILLPKPSVLSKRHLFVMELEKYLSKMERRKIKVYPFGSSLTGLMTESSDIDVVIKCKNKNLLSRIYPIADHLRRKYTQVRVVARAHVPLIKFRTNSGFCCDMSFNGLLAVYNSELLCLYTQIDERVKYLLIMVKFWAKTRLLHKVQLQALSSYTWCILVIYYCQRRNPPLLPNLQQSESAFTNHATDSSREQLNYECTFSRTIDVFRQTVNKVDAKMIDLLSGFFQFYAAGSESSFDWSKHVIDISRDGYVLKKKAEKSKVIILDPFIKSKNLASALTESSIARLKYEFYRALRIIHDSKSSFVDLFSVESV</sequence>
<dbReference type="Pfam" id="PF22600">
    <property type="entry name" value="MTPAP-like_central"/>
    <property type="match status" value="1"/>
</dbReference>
<evidence type="ECO:0000259" key="8">
    <source>
        <dbReference type="Pfam" id="PF03828"/>
    </source>
</evidence>
<keyword evidence="5" id="KW-0808">Transferase</keyword>